<sequence length="111" mass="11959">MACQSHVLLLHPAQPPLTGKTQPSPFMKTALPISLQSGRSKSPTFKDLDQHEHTAKSDTGRGCDHHYAEGTRLYAAACSSRKSDSAVRTSGMSAMNIQISACDFIAQKSDL</sequence>
<feature type="compositionally biased region" description="Basic and acidic residues" evidence="1">
    <location>
        <begin position="44"/>
        <end position="62"/>
    </location>
</feature>
<comment type="caution">
    <text evidence="2">The sequence shown here is derived from an EMBL/GenBank/DDBJ whole genome shotgun (WGS) entry which is preliminary data.</text>
</comment>
<dbReference type="EMBL" id="JBBPFD010000018">
    <property type="protein sequence ID" value="KAK7889379.1"/>
    <property type="molecule type" value="Genomic_DNA"/>
</dbReference>
<feature type="region of interest" description="Disordered" evidence="1">
    <location>
        <begin position="36"/>
        <end position="62"/>
    </location>
</feature>
<reference evidence="3" key="1">
    <citation type="submission" date="2024-04" db="EMBL/GenBank/DDBJ databases">
        <title>Salinicola lusitanus LLJ914,a marine bacterium isolated from the Okinawa Trough.</title>
        <authorList>
            <person name="Li J."/>
        </authorList>
    </citation>
    <scope>NUCLEOTIDE SEQUENCE [LARGE SCALE GENOMIC DNA]</scope>
</reference>
<keyword evidence="3" id="KW-1185">Reference proteome</keyword>
<evidence type="ECO:0000313" key="3">
    <source>
        <dbReference type="Proteomes" id="UP001460270"/>
    </source>
</evidence>
<dbReference type="AlphaFoldDB" id="A0AAW0ND09"/>
<proteinExistence type="predicted"/>
<accession>A0AAW0ND09</accession>
<name>A0AAW0ND09_9GOBI</name>
<organism evidence="2 3">
    <name type="scientific">Mugilogobius chulae</name>
    <name type="common">yellowstripe goby</name>
    <dbReference type="NCBI Taxonomy" id="88201"/>
    <lineage>
        <taxon>Eukaryota</taxon>
        <taxon>Metazoa</taxon>
        <taxon>Chordata</taxon>
        <taxon>Craniata</taxon>
        <taxon>Vertebrata</taxon>
        <taxon>Euteleostomi</taxon>
        <taxon>Actinopterygii</taxon>
        <taxon>Neopterygii</taxon>
        <taxon>Teleostei</taxon>
        <taxon>Neoteleostei</taxon>
        <taxon>Acanthomorphata</taxon>
        <taxon>Gobiaria</taxon>
        <taxon>Gobiiformes</taxon>
        <taxon>Gobioidei</taxon>
        <taxon>Gobiidae</taxon>
        <taxon>Gobionellinae</taxon>
        <taxon>Mugilogobius</taxon>
    </lineage>
</organism>
<protein>
    <submittedName>
        <fullName evidence="2">Uncharacterized protein</fullName>
    </submittedName>
</protein>
<gene>
    <name evidence="2" type="ORF">WMY93_024939</name>
</gene>
<dbReference type="Proteomes" id="UP001460270">
    <property type="component" value="Unassembled WGS sequence"/>
</dbReference>
<evidence type="ECO:0000256" key="1">
    <source>
        <dbReference type="SAM" id="MobiDB-lite"/>
    </source>
</evidence>
<evidence type="ECO:0000313" key="2">
    <source>
        <dbReference type="EMBL" id="KAK7889379.1"/>
    </source>
</evidence>